<feature type="region of interest" description="Disordered" evidence="1">
    <location>
        <begin position="65"/>
        <end position="85"/>
    </location>
</feature>
<sequence length="85" mass="10432">MCLSSCRKKSTGWTTKIFKKPYDLFYSGHLKFHKELLRWKIERFKLHRFTKLPNKLFLVSWLDKNKTRKEKKKSSDESDMTCRWS</sequence>
<reference evidence="2 3" key="1">
    <citation type="journal article" date="2018" name="Sci. Rep.">
        <title>Genomic signatures of local adaptation to the degree of environmental predictability in rotifers.</title>
        <authorList>
            <person name="Franch-Gras L."/>
            <person name="Hahn C."/>
            <person name="Garcia-Roger E.M."/>
            <person name="Carmona M.J."/>
            <person name="Serra M."/>
            <person name="Gomez A."/>
        </authorList>
    </citation>
    <scope>NUCLEOTIDE SEQUENCE [LARGE SCALE GENOMIC DNA]</scope>
    <source>
        <strain evidence="2">HYR1</strain>
    </source>
</reference>
<name>A0A3M7RTB7_BRAPC</name>
<protein>
    <submittedName>
        <fullName evidence="2">Uncharacterized protein</fullName>
    </submittedName>
</protein>
<dbReference type="EMBL" id="REGN01002713">
    <property type="protein sequence ID" value="RNA26565.1"/>
    <property type="molecule type" value="Genomic_DNA"/>
</dbReference>
<comment type="caution">
    <text evidence="2">The sequence shown here is derived from an EMBL/GenBank/DDBJ whole genome shotgun (WGS) entry which is preliminary data.</text>
</comment>
<evidence type="ECO:0000313" key="2">
    <source>
        <dbReference type="EMBL" id="RNA26565.1"/>
    </source>
</evidence>
<evidence type="ECO:0000256" key="1">
    <source>
        <dbReference type="SAM" id="MobiDB-lite"/>
    </source>
</evidence>
<dbReference type="AlphaFoldDB" id="A0A3M7RTB7"/>
<accession>A0A3M7RTB7</accession>
<proteinExistence type="predicted"/>
<keyword evidence="3" id="KW-1185">Reference proteome</keyword>
<dbReference type="Proteomes" id="UP000276133">
    <property type="component" value="Unassembled WGS sequence"/>
</dbReference>
<gene>
    <name evidence="2" type="ORF">BpHYR1_044335</name>
</gene>
<evidence type="ECO:0000313" key="3">
    <source>
        <dbReference type="Proteomes" id="UP000276133"/>
    </source>
</evidence>
<organism evidence="2 3">
    <name type="scientific">Brachionus plicatilis</name>
    <name type="common">Marine rotifer</name>
    <name type="synonym">Brachionus muelleri</name>
    <dbReference type="NCBI Taxonomy" id="10195"/>
    <lineage>
        <taxon>Eukaryota</taxon>
        <taxon>Metazoa</taxon>
        <taxon>Spiralia</taxon>
        <taxon>Gnathifera</taxon>
        <taxon>Rotifera</taxon>
        <taxon>Eurotatoria</taxon>
        <taxon>Monogononta</taxon>
        <taxon>Pseudotrocha</taxon>
        <taxon>Ploima</taxon>
        <taxon>Brachionidae</taxon>
        <taxon>Brachionus</taxon>
    </lineage>
</organism>